<evidence type="ECO:0000313" key="2">
    <source>
        <dbReference type="Proteomes" id="UP000238954"/>
    </source>
</evidence>
<dbReference type="AlphaFoldDB" id="A0A2S8B2U8"/>
<sequence>MGVYQNIGVASDRVFAALVAGLEVEFGRGAGAALAQRFVDAEEVDFHWEARIEERWIGAYESIDGEEIELDRIAIFGRLDGAYFFAMMIVDGDGIAHGMIGRRAFESESQARAAFAMA</sequence>
<dbReference type="Proteomes" id="UP000238954">
    <property type="component" value="Chromosome"/>
</dbReference>
<gene>
    <name evidence="1" type="ORF">CVO77_17120</name>
</gene>
<keyword evidence="2" id="KW-1185">Reference proteome</keyword>
<dbReference type="EMBL" id="PHFW01000003">
    <property type="protein sequence ID" value="PQM26724.1"/>
    <property type="molecule type" value="Genomic_DNA"/>
</dbReference>
<organism evidence="1 2">
    <name type="scientific">Sphingopyxis lindanitolerans</name>
    <dbReference type="NCBI Taxonomy" id="2054227"/>
    <lineage>
        <taxon>Bacteria</taxon>
        <taxon>Pseudomonadati</taxon>
        <taxon>Pseudomonadota</taxon>
        <taxon>Alphaproteobacteria</taxon>
        <taxon>Sphingomonadales</taxon>
        <taxon>Sphingomonadaceae</taxon>
        <taxon>Sphingopyxis</taxon>
    </lineage>
</organism>
<evidence type="ECO:0000313" key="1">
    <source>
        <dbReference type="EMBL" id="PQM26724.1"/>
    </source>
</evidence>
<proteinExistence type="predicted"/>
<dbReference type="RefSeq" id="WP_106000093.1">
    <property type="nucleotide sequence ID" value="NZ_CM009578.1"/>
</dbReference>
<accession>A0A2S8B2U8</accession>
<dbReference type="OrthoDB" id="7472484at2"/>
<reference evidence="2" key="1">
    <citation type="submission" date="2017-11" db="EMBL/GenBank/DDBJ databases">
        <title>The complete genome sequence of Sphingopyxis pomeranensis sp. nov. strain WS5A3p.</title>
        <authorList>
            <person name="Kaminski M.A."/>
        </authorList>
    </citation>
    <scope>NUCLEOTIDE SEQUENCE [LARGE SCALE GENOMIC DNA]</scope>
    <source>
        <strain evidence="2">WS5A3p</strain>
    </source>
</reference>
<name>A0A2S8B2U8_9SPHN</name>
<comment type="caution">
    <text evidence="1">The sequence shown here is derived from an EMBL/GenBank/DDBJ whole genome shotgun (WGS) entry which is preliminary data.</text>
</comment>
<protein>
    <submittedName>
        <fullName evidence="1">Uncharacterized protein</fullName>
    </submittedName>
</protein>